<comment type="caution">
    <text evidence="5">The sequence shown here is derived from an EMBL/GenBank/DDBJ whole genome shotgun (WGS) entry which is preliminary data.</text>
</comment>
<feature type="domain" description="Prohead serine protease" evidence="4">
    <location>
        <begin position="9"/>
        <end position="167"/>
    </location>
</feature>
<name>A0A5C6M8E3_9LACO</name>
<keyword evidence="1" id="KW-1188">Viral release from host cell</keyword>
<keyword evidence="3" id="KW-0378">Hydrolase</keyword>
<dbReference type="GO" id="GO:0006508">
    <property type="term" value="P:proteolysis"/>
    <property type="evidence" value="ECO:0007669"/>
    <property type="project" value="UniProtKB-KW"/>
</dbReference>
<reference evidence="5 6" key="1">
    <citation type="submission" date="2019-04" db="EMBL/GenBank/DDBJ databases">
        <title>In vitro growth and metabolic characteristics of meat-borne Lactobacillus algidus strains.</title>
        <authorList>
            <person name="Sade E."/>
            <person name="Per J."/>
            <person name="Tytti H."/>
            <person name="Johanna B.K."/>
        </authorList>
    </citation>
    <scope>NUCLEOTIDE SEQUENCE [LARGE SCALE GENOMIC DNA]</scope>
    <source>
        <strain evidence="5 6">LTS37-1</strain>
    </source>
</reference>
<evidence type="ECO:0000256" key="2">
    <source>
        <dbReference type="ARBA" id="ARBA00022670"/>
    </source>
</evidence>
<dbReference type="Proteomes" id="UP000321659">
    <property type="component" value="Unassembled WGS sequence"/>
</dbReference>
<dbReference type="RefSeq" id="WP_146303364.1">
    <property type="nucleotide sequence ID" value="NZ_JANXKZ010000002.1"/>
</dbReference>
<evidence type="ECO:0000256" key="3">
    <source>
        <dbReference type="ARBA" id="ARBA00022801"/>
    </source>
</evidence>
<evidence type="ECO:0000256" key="1">
    <source>
        <dbReference type="ARBA" id="ARBA00022612"/>
    </source>
</evidence>
<dbReference type="Pfam" id="PF04586">
    <property type="entry name" value="Peptidase_S78"/>
    <property type="match status" value="1"/>
</dbReference>
<organism evidence="5 6">
    <name type="scientific">Dellaglioa algida</name>
    <dbReference type="NCBI Taxonomy" id="105612"/>
    <lineage>
        <taxon>Bacteria</taxon>
        <taxon>Bacillati</taxon>
        <taxon>Bacillota</taxon>
        <taxon>Bacilli</taxon>
        <taxon>Lactobacillales</taxon>
        <taxon>Lactobacillaceae</taxon>
        <taxon>Dellaglioa</taxon>
    </lineage>
</organism>
<dbReference type="InterPro" id="IPR006433">
    <property type="entry name" value="Prohead_protease"/>
</dbReference>
<dbReference type="NCBIfam" id="TIGR01543">
    <property type="entry name" value="proheadase_HK97"/>
    <property type="match status" value="1"/>
</dbReference>
<gene>
    <name evidence="5" type="ORF">LABALGLTS371_15580</name>
</gene>
<evidence type="ECO:0000313" key="6">
    <source>
        <dbReference type="Proteomes" id="UP000321659"/>
    </source>
</evidence>
<dbReference type="AlphaFoldDB" id="A0A5C6M8E3"/>
<protein>
    <submittedName>
        <fullName evidence="5">Peptidase U35</fullName>
    </submittedName>
</protein>
<accession>A0A5C6M8E3</accession>
<proteinExistence type="predicted"/>
<dbReference type="EMBL" id="SRRQ01000019">
    <property type="protein sequence ID" value="TWW10222.1"/>
    <property type="molecule type" value="Genomic_DNA"/>
</dbReference>
<dbReference type="InterPro" id="IPR054613">
    <property type="entry name" value="Peptidase_S78_dom"/>
</dbReference>
<evidence type="ECO:0000259" key="4">
    <source>
        <dbReference type="Pfam" id="PF04586"/>
    </source>
</evidence>
<keyword evidence="2" id="KW-0645">Protease</keyword>
<evidence type="ECO:0000313" key="5">
    <source>
        <dbReference type="EMBL" id="TWW10222.1"/>
    </source>
</evidence>
<sequence length="187" mass="21350">MENRSYQTKLETRSNEDKTVSVKGTAIVFDKDSVDMGFIERVERSALDNVNLDDVMLVYGHDINNIIARTSAKTLNLTIDDVGLHFEGNIPDTMLGRDLTTNINNGNLQGNSFGFTIADDDWEERDGQFFHIIKRIGELVEISLTPYPAYKDTDLEISMRSLNNFKESQVKNEKLKRELNKLKPFDI</sequence>
<dbReference type="GO" id="GO:0008233">
    <property type="term" value="F:peptidase activity"/>
    <property type="evidence" value="ECO:0007669"/>
    <property type="project" value="UniProtKB-KW"/>
</dbReference>